<evidence type="ECO:0000256" key="6">
    <source>
        <dbReference type="ARBA" id="ARBA00022679"/>
    </source>
</evidence>
<comment type="caution">
    <text evidence="17">The sequence shown here is derived from an EMBL/GenBank/DDBJ whole genome shotgun (WGS) entry which is preliminary data.</text>
</comment>
<name>A0ABV3QI15_9GAMM</name>
<evidence type="ECO:0000256" key="15">
    <source>
        <dbReference type="SAM" id="Phobius"/>
    </source>
</evidence>
<feature type="transmembrane region" description="Helical" evidence="15">
    <location>
        <begin position="51"/>
        <end position="72"/>
    </location>
</feature>
<feature type="compositionally biased region" description="Basic and acidic residues" evidence="14">
    <location>
        <begin position="19"/>
        <end position="36"/>
    </location>
</feature>
<comment type="subcellular location">
    <subcellularLocation>
        <location evidence="1">Cell membrane</location>
        <topology evidence="1">Multi-pass membrane protein</topology>
    </subcellularLocation>
</comment>
<dbReference type="InterPro" id="IPR024320">
    <property type="entry name" value="LPG_synthase_C"/>
</dbReference>
<evidence type="ECO:0000256" key="5">
    <source>
        <dbReference type="ARBA" id="ARBA00022475"/>
    </source>
</evidence>
<feature type="transmembrane region" description="Helical" evidence="15">
    <location>
        <begin position="437"/>
        <end position="458"/>
    </location>
</feature>
<dbReference type="Proteomes" id="UP001556220">
    <property type="component" value="Unassembled WGS sequence"/>
</dbReference>
<feature type="transmembrane region" description="Helical" evidence="15">
    <location>
        <begin position="211"/>
        <end position="230"/>
    </location>
</feature>
<evidence type="ECO:0000256" key="14">
    <source>
        <dbReference type="SAM" id="MobiDB-lite"/>
    </source>
</evidence>
<evidence type="ECO:0000256" key="12">
    <source>
        <dbReference type="ARBA" id="ARBA00031899"/>
    </source>
</evidence>
<keyword evidence="9" id="KW-0443">Lipid metabolism</keyword>
<evidence type="ECO:0000256" key="8">
    <source>
        <dbReference type="ARBA" id="ARBA00022989"/>
    </source>
</evidence>
<evidence type="ECO:0000256" key="1">
    <source>
        <dbReference type="ARBA" id="ARBA00004651"/>
    </source>
</evidence>
<dbReference type="InterPro" id="IPR022791">
    <property type="entry name" value="L-PG_synthase/AglD"/>
</dbReference>
<feature type="transmembrane region" description="Helical" evidence="15">
    <location>
        <begin position="464"/>
        <end position="481"/>
    </location>
</feature>
<evidence type="ECO:0000256" key="3">
    <source>
        <dbReference type="ARBA" id="ARBA00012014"/>
    </source>
</evidence>
<evidence type="ECO:0000313" key="17">
    <source>
        <dbReference type="EMBL" id="MEW9572927.1"/>
    </source>
</evidence>
<feature type="domain" description="Phosphatidylglycerol lysyltransferase C-terminal" evidence="16">
    <location>
        <begin position="582"/>
        <end position="869"/>
    </location>
</feature>
<evidence type="ECO:0000256" key="7">
    <source>
        <dbReference type="ARBA" id="ARBA00022692"/>
    </source>
</evidence>
<keyword evidence="6" id="KW-0808">Transferase</keyword>
<evidence type="ECO:0000259" key="16">
    <source>
        <dbReference type="Pfam" id="PF09924"/>
    </source>
</evidence>
<feature type="transmembrane region" description="Helical" evidence="15">
    <location>
        <begin position="874"/>
        <end position="895"/>
    </location>
</feature>
<evidence type="ECO:0000256" key="4">
    <source>
        <dbReference type="ARBA" id="ARBA00021546"/>
    </source>
</evidence>
<dbReference type="SUPFAM" id="SSF55729">
    <property type="entry name" value="Acyl-CoA N-acyltransferases (Nat)"/>
    <property type="match status" value="1"/>
</dbReference>
<keyword evidence="11" id="KW-0046">Antibiotic resistance</keyword>
<dbReference type="EC" id="2.3.2.3" evidence="3"/>
<comment type="similarity">
    <text evidence="2">Belongs to the LPG synthase family.</text>
</comment>
<accession>A0ABV3QI15</accession>
<reference evidence="17 18" key="1">
    <citation type="submission" date="2024-06" db="EMBL/GenBank/DDBJ databases">
        <authorList>
            <person name="Woo H."/>
        </authorList>
    </citation>
    <scope>NUCLEOTIDE SEQUENCE [LARGE SCALE GENOMIC DNA]</scope>
    <source>
        <strain evidence="17 18">Si-c</strain>
    </source>
</reference>
<dbReference type="InterPro" id="IPR016181">
    <property type="entry name" value="Acyl_CoA_acyltransferase"/>
</dbReference>
<comment type="catalytic activity">
    <reaction evidence="13">
        <text>L-lysyl-tRNA(Lys) + a 1,2-diacyl-sn-glycero-3-phospho-(1'-sn-glycerol) = a 1,2-diacyl-sn-glycero-3-phospho-1'-(3'-O-L-lysyl)-sn-glycerol + tRNA(Lys)</text>
        <dbReference type="Rhea" id="RHEA:10668"/>
        <dbReference type="Rhea" id="RHEA-COMP:9696"/>
        <dbReference type="Rhea" id="RHEA-COMP:9697"/>
        <dbReference type="ChEBI" id="CHEBI:64716"/>
        <dbReference type="ChEBI" id="CHEBI:75792"/>
        <dbReference type="ChEBI" id="CHEBI:78442"/>
        <dbReference type="ChEBI" id="CHEBI:78529"/>
        <dbReference type="EC" id="2.3.2.3"/>
    </reaction>
</comment>
<feature type="transmembrane region" description="Helical" evidence="15">
    <location>
        <begin position="361"/>
        <end position="387"/>
    </location>
</feature>
<feature type="transmembrane region" description="Helical" evidence="15">
    <location>
        <begin position="493"/>
        <end position="517"/>
    </location>
</feature>
<feature type="transmembrane region" description="Helical" evidence="15">
    <location>
        <begin position="407"/>
        <end position="428"/>
    </location>
</feature>
<feature type="transmembrane region" description="Helical" evidence="15">
    <location>
        <begin position="325"/>
        <end position="349"/>
    </location>
</feature>
<gene>
    <name evidence="17" type="primary">mprF</name>
    <name evidence="17" type="ORF">ABQJ54_14310</name>
</gene>
<organism evidence="17 18">
    <name type="scientific">Rhodanobacter lycopersici</name>
    <dbReference type="NCBI Taxonomy" id="3162487"/>
    <lineage>
        <taxon>Bacteria</taxon>
        <taxon>Pseudomonadati</taxon>
        <taxon>Pseudomonadota</taxon>
        <taxon>Gammaproteobacteria</taxon>
        <taxon>Lysobacterales</taxon>
        <taxon>Rhodanobacteraceae</taxon>
        <taxon>Rhodanobacter</taxon>
    </lineage>
</organism>
<feature type="transmembrane region" description="Helical" evidence="15">
    <location>
        <begin position="250"/>
        <end position="270"/>
    </location>
</feature>
<dbReference type="Pfam" id="PF03706">
    <property type="entry name" value="LPG_synthase_TM"/>
    <property type="match status" value="1"/>
</dbReference>
<dbReference type="Pfam" id="PF09924">
    <property type="entry name" value="LPG_synthase_C"/>
    <property type="match status" value="1"/>
</dbReference>
<dbReference type="RefSeq" id="WP_367854991.1">
    <property type="nucleotide sequence ID" value="NZ_JBFOHK010000004.1"/>
</dbReference>
<feature type="transmembrane region" description="Helical" evidence="15">
    <location>
        <begin position="168"/>
        <end position="190"/>
    </location>
</feature>
<evidence type="ECO:0000256" key="11">
    <source>
        <dbReference type="ARBA" id="ARBA00023251"/>
    </source>
</evidence>
<evidence type="ECO:0000256" key="9">
    <source>
        <dbReference type="ARBA" id="ARBA00023098"/>
    </source>
</evidence>
<keyword evidence="8 15" id="KW-1133">Transmembrane helix</keyword>
<feature type="transmembrane region" description="Helical" evidence="15">
    <location>
        <begin position="537"/>
        <end position="557"/>
    </location>
</feature>
<feature type="transmembrane region" description="Helical" evidence="15">
    <location>
        <begin position="126"/>
        <end position="148"/>
    </location>
</feature>
<keyword evidence="7 15" id="KW-0812">Transmembrane</keyword>
<evidence type="ECO:0000256" key="13">
    <source>
        <dbReference type="ARBA" id="ARBA00047540"/>
    </source>
</evidence>
<feature type="transmembrane region" description="Helical" evidence="15">
    <location>
        <begin position="282"/>
        <end position="305"/>
    </location>
</feature>
<evidence type="ECO:0000313" key="18">
    <source>
        <dbReference type="Proteomes" id="UP001556220"/>
    </source>
</evidence>
<evidence type="ECO:0000256" key="10">
    <source>
        <dbReference type="ARBA" id="ARBA00023136"/>
    </source>
</evidence>
<dbReference type="NCBIfam" id="NF033480">
    <property type="entry name" value="bifunc_MprF"/>
    <property type="match status" value="1"/>
</dbReference>
<keyword evidence="5" id="KW-1003">Cell membrane</keyword>
<dbReference type="PANTHER" id="PTHR34697:SF2">
    <property type="entry name" value="PHOSPHATIDYLGLYCEROL LYSYLTRANSFERASE"/>
    <property type="match status" value="1"/>
</dbReference>
<evidence type="ECO:0000256" key="2">
    <source>
        <dbReference type="ARBA" id="ARBA00008627"/>
    </source>
</evidence>
<keyword evidence="18" id="KW-1185">Reference proteome</keyword>
<dbReference type="PANTHER" id="PTHR34697">
    <property type="entry name" value="PHOSPHATIDYLGLYCEROL LYSYLTRANSFERASE"/>
    <property type="match status" value="1"/>
</dbReference>
<keyword evidence="10 15" id="KW-0472">Membrane</keyword>
<proteinExistence type="inferred from homology"/>
<dbReference type="EMBL" id="JBFOHK010000004">
    <property type="protein sequence ID" value="MEW9572927.1"/>
    <property type="molecule type" value="Genomic_DNA"/>
</dbReference>
<sequence length="897" mass="100541">MNRVIGLFLDSLPGTSQGNERRVEQEKVEQVPRTDDALNPPSQRAVLLRRVAGPLLSVGLLVLALWGLRQFARHVTYHEIREYVASVSRARLLLAIVLTTLGFGVMSLYDRFGLKSIGRSLPWRRVTLISFISYAFSNAVGMSFLVSGSIRYRFYLQNGLSTTEIAKLVLYCTLSFWLGLLALTGVTLLVEPLPALVQVGEWQLHMGYWRIPLAVALAAVPLAWVLGGFIRKPIRLWRWRVLLPRPLSALRQVLVGALDWWLAAAAMYVLMPDSLHASFGHFLAIFVIAQIAGLISHVPGGLGVFETMLLACFHATNDKHLTAPIIGALAMFRVVYYLMPLCAATMLVLQREARGFRKQSLWSPWFSGLLPSFFAGLTLVSGAVLLFSGATRALPERMDILRDVLPLSVLEVSHFMASVIGMLLLILARGLQRRLDVAYWATLVLLVVGAVFSLLKGIDYEEASLLALLAMALAPAHRLFYRRASLFSTSFSLGWIVAILAVFGCATWLVMFSYKHVEYSNSLWWEFSFYQGGASRALRSLVGAAAAGLLFALAALIKPQRLRRAPPSETELERALPLIRHFHSAQAHLALMGDKRLMFDADGKAFLMYDTEGRSWVTMGDPVGEDEDARRELVWSFLEQCERAGGWPVFYQVSPDDLDMYLEVGMNLLKIGEEARVRLEDFNLDGKSKKTLRGTINKLGRDGLRLEIVRADEVAPLLPRLKEISDAWLADKNAREKRFSLGAFDPRYLVRTPMALVWQGEQIVAFANLFLTETKEEASLDLMRFVPEGPSGIMDYLFVELMQWAKREGYRWFNLGMAPLAGLTSRRQAPLWNRFGALVFGRGERFYNFQGLQRYKDKFDPEWEPRYMAVPGGIALPMILANVASLISGGLTGVVRR</sequence>
<feature type="region of interest" description="Disordered" evidence="14">
    <location>
        <begin position="15"/>
        <end position="37"/>
    </location>
</feature>
<feature type="transmembrane region" description="Helical" evidence="15">
    <location>
        <begin position="92"/>
        <end position="114"/>
    </location>
</feature>
<dbReference type="InterPro" id="IPR051211">
    <property type="entry name" value="PG_lysyltransferase"/>
</dbReference>
<protein>
    <recommendedName>
        <fullName evidence="4">Phosphatidylglycerol lysyltransferase</fullName>
        <ecNumber evidence="3">2.3.2.3</ecNumber>
    </recommendedName>
    <alternativeName>
        <fullName evidence="12">Lysylphosphatidylglycerol synthase</fullName>
    </alternativeName>
</protein>